<dbReference type="FunFam" id="3.30.40.10:FF:000437">
    <property type="entry name" value="RING-type E3 ubiquitin transferase"/>
    <property type="match status" value="1"/>
</dbReference>
<dbReference type="SMART" id="SM00504">
    <property type="entry name" value="Ubox"/>
    <property type="match status" value="1"/>
</dbReference>
<evidence type="ECO:0000313" key="8">
    <source>
        <dbReference type="Proteomes" id="UP001054252"/>
    </source>
</evidence>
<evidence type="ECO:0000256" key="1">
    <source>
        <dbReference type="ARBA" id="ARBA00000900"/>
    </source>
</evidence>
<keyword evidence="3 5" id="KW-0808">Transferase</keyword>
<keyword evidence="4 5" id="KW-0833">Ubl conjugation pathway</keyword>
<dbReference type="GO" id="GO:0061630">
    <property type="term" value="F:ubiquitin protein ligase activity"/>
    <property type="evidence" value="ECO:0007669"/>
    <property type="project" value="UniProtKB-UniRule"/>
</dbReference>
<dbReference type="Pfam" id="PF25598">
    <property type="entry name" value="ARM_PUB"/>
    <property type="match status" value="1"/>
</dbReference>
<dbReference type="InterPro" id="IPR013083">
    <property type="entry name" value="Znf_RING/FYVE/PHD"/>
</dbReference>
<dbReference type="AlphaFoldDB" id="A0AAV5LCN4"/>
<dbReference type="CDD" id="cd16664">
    <property type="entry name" value="RING-Ubox_PUB"/>
    <property type="match status" value="1"/>
</dbReference>
<dbReference type="InterPro" id="IPR003613">
    <property type="entry name" value="Ubox_domain"/>
</dbReference>
<dbReference type="Gene3D" id="3.30.40.10">
    <property type="entry name" value="Zinc/RING finger domain, C3HC4 (zinc finger)"/>
    <property type="match status" value="1"/>
</dbReference>
<comment type="function">
    <text evidence="5">Functions as an E3 ubiquitin ligase.</text>
</comment>
<accession>A0AAV5LCN4</accession>
<evidence type="ECO:0000313" key="7">
    <source>
        <dbReference type="EMBL" id="GKV34996.1"/>
    </source>
</evidence>
<dbReference type="InterPro" id="IPR016024">
    <property type="entry name" value="ARM-type_fold"/>
</dbReference>
<gene>
    <name evidence="7" type="ORF">SLEP1_g43322</name>
</gene>
<dbReference type="InterPro" id="IPR045210">
    <property type="entry name" value="RING-Ubox_PUB"/>
</dbReference>
<evidence type="ECO:0000256" key="3">
    <source>
        <dbReference type="ARBA" id="ARBA00022679"/>
    </source>
</evidence>
<organism evidence="7 8">
    <name type="scientific">Rubroshorea leprosula</name>
    <dbReference type="NCBI Taxonomy" id="152421"/>
    <lineage>
        <taxon>Eukaryota</taxon>
        <taxon>Viridiplantae</taxon>
        <taxon>Streptophyta</taxon>
        <taxon>Embryophyta</taxon>
        <taxon>Tracheophyta</taxon>
        <taxon>Spermatophyta</taxon>
        <taxon>Magnoliopsida</taxon>
        <taxon>eudicotyledons</taxon>
        <taxon>Gunneridae</taxon>
        <taxon>Pentapetalae</taxon>
        <taxon>rosids</taxon>
        <taxon>malvids</taxon>
        <taxon>Malvales</taxon>
        <taxon>Dipterocarpaceae</taxon>
        <taxon>Rubroshorea</taxon>
    </lineage>
</organism>
<feature type="domain" description="U-box" evidence="6">
    <location>
        <begin position="6"/>
        <end position="81"/>
    </location>
</feature>
<evidence type="ECO:0000256" key="2">
    <source>
        <dbReference type="ARBA" id="ARBA00004906"/>
    </source>
</evidence>
<evidence type="ECO:0000256" key="5">
    <source>
        <dbReference type="RuleBase" id="RU369093"/>
    </source>
</evidence>
<keyword evidence="8" id="KW-1185">Reference proteome</keyword>
<protein>
    <recommendedName>
        <fullName evidence="5 6">U-box domain-containing protein</fullName>
        <ecNumber evidence="5">2.3.2.27</ecNumber>
    </recommendedName>
    <alternativeName>
        <fullName evidence="5">RING-type E3 ubiquitin transferase PUB</fullName>
    </alternativeName>
</protein>
<dbReference type="GO" id="GO:0016567">
    <property type="term" value="P:protein ubiquitination"/>
    <property type="evidence" value="ECO:0007669"/>
    <property type="project" value="UniProtKB-UniRule"/>
</dbReference>
<dbReference type="Proteomes" id="UP001054252">
    <property type="component" value="Unassembled WGS sequence"/>
</dbReference>
<dbReference type="PROSITE" id="PS51698">
    <property type="entry name" value="U_BOX"/>
    <property type="match status" value="1"/>
</dbReference>
<comment type="pathway">
    <text evidence="2 5">Protein modification; protein ubiquitination.</text>
</comment>
<dbReference type="GO" id="GO:0006952">
    <property type="term" value="P:defense response"/>
    <property type="evidence" value="ECO:0007669"/>
    <property type="project" value="UniProtKB-ARBA"/>
</dbReference>
<comment type="catalytic activity">
    <reaction evidence="1 5">
        <text>S-ubiquitinyl-[E2 ubiquitin-conjugating enzyme]-L-cysteine + [acceptor protein]-L-lysine = [E2 ubiquitin-conjugating enzyme]-L-cysteine + N(6)-ubiquitinyl-[acceptor protein]-L-lysine.</text>
        <dbReference type="EC" id="2.3.2.27"/>
    </reaction>
</comment>
<reference evidence="7 8" key="1">
    <citation type="journal article" date="2021" name="Commun. Biol.">
        <title>The genome of Shorea leprosula (Dipterocarpaceae) highlights the ecological relevance of drought in aseasonal tropical rainforests.</title>
        <authorList>
            <person name="Ng K.K.S."/>
            <person name="Kobayashi M.J."/>
            <person name="Fawcett J.A."/>
            <person name="Hatakeyama M."/>
            <person name="Paape T."/>
            <person name="Ng C.H."/>
            <person name="Ang C.C."/>
            <person name="Tnah L.H."/>
            <person name="Lee C.T."/>
            <person name="Nishiyama T."/>
            <person name="Sese J."/>
            <person name="O'Brien M.J."/>
            <person name="Copetti D."/>
            <person name="Mohd Noor M.I."/>
            <person name="Ong R.C."/>
            <person name="Putra M."/>
            <person name="Sireger I.Z."/>
            <person name="Indrioko S."/>
            <person name="Kosugi Y."/>
            <person name="Izuno A."/>
            <person name="Isagi Y."/>
            <person name="Lee S.L."/>
            <person name="Shimizu K.K."/>
        </authorList>
    </citation>
    <scope>NUCLEOTIDE SEQUENCE [LARGE SCALE GENOMIC DNA]</scope>
    <source>
        <strain evidence="7">214</strain>
    </source>
</reference>
<dbReference type="SUPFAM" id="SSF57850">
    <property type="entry name" value="RING/U-box"/>
    <property type="match status" value="1"/>
</dbReference>
<proteinExistence type="predicted"/>
<dbReference type="InterPro" id="IPR011989">
    <property type="entry name" value="ARM-like"/>
</dbReference>
<dbReference type="Pfam" id="PF04564">
    <property type="entry name" value="U-box"/>
    <property type="match status" value="1"/>
</dbReference>
<dbReference type="InterPro" id="IPR058678">
    <property type="entry name" value="ARM_PUB"/>
</dbReference>
<dbReference type="PANTHER" id="PTHR22849:SF11">
    <property type="entry name" value="U-BOX DOMAIN-CONTAINING PROTEIN"/>
    <property type="match status" value="1"/>
</dbReference>
<dbReference type="InterPro" id="IPR045185">
    <property type="entry name" value="PUB22/23/24-like"/>
</dbReference>
<dbReference type="PANTHER" id="PTHR22849">
    <property type="entry name" value="WDSAM1 PROTEIN"/>
    <property type="match status" value="1"/>
</dbReference>
<dbReference type="EMBL" id="BPVZ01000108">
    <property type="protein sequence ID" value="GKV34996.1"/>
    <property type="molecule type" value="Genomic_DNA"/>
</dbReference>
<evidence type="ECO:0000259" key="6">
    <source>
        <dbReference type="PROSITE" id="PS51698"/>
    </source>
</evidence>
<name>A0AAV5LCN4_9ROSI</name>
<sequence length="416" mass="46411">MDDQVEIPMHFLCPISLQLMRDPVIVSTGITYDREHIEKWLFSCKNNTCPVTKQVLSDPDLTPNHTLRRLIQGWCTLNASRGIERIPTPKPPADKTQIVKLLKDAEQFPDMQLKCLRRLKSIISEGERNRSCLESAGAVQFLVSIIKSNDHSISQEVSDSSSSGFTKASGEALSILYELKISDGCLKNIMNNDCGAFVESLIQVLKHGNYQSRAYATMLLKNAFEVANPFQLMSVTPEFFAEIVRVLRDQISQQASKAALKLLVELCLWGRNRIKAVEGGAVMLLIELLLEVSEKRTCELKLILLDQLCGCAEGRAELLKHGAGLAVVSKKILRVSQVASDRAVRILSSISKFSATTRVLQEMLQVGVVAKLCLVLQVDGSFKTKERTREILRLHSRVWKNSSCIPFHLLSSYPSS</sequence>
<dbReference type="EC" id="2.3.2.27" evidence="5"/>
<dbReference type="Gene3D" id="1.25.10.10">
    <property type="entry name" value="Leucine-rich Repeat Variant"/>
    <property type="match status" value="1"/>
</dbReference>
<evidence type="ECO:0000256" key="4">
    <source>
        <dbReference type="ARBA" id="ARBA00022786"/>
    </source>
</evidence>
<comment type="caution">
    <text evidence="7">The sequence shown here is derived from an EMBL/GenBank/DDBJ whole genome shotgun (WGS) entry which is preliminary data.</text>
</comment>
<dbReference type="SUPFAM" id="SSF48371">
    <property type="entry name" value="ARM repeat"/>
    <property type="match status" value="1"/>
</dbReference>